<dbReference type="Proteomes" id="UP000663843">
    <property type="component" value="Unassembled WGS sequence"/>
</dbReference>
<gene>
    <name evidence="5" type="ORF">RDB_LOCUS135524</name>
</gene>
<dbReference type="InterPro" id="IPR050342">
    <property type="entry name" value="HMGB"/>
</dbReference>
<organism evidence="5 6">
    <name type="scientific">Rhizoctonia solani</name>
    <dbReference type="NCBI Taxonomy" id="456999"/>
    <lineage>
        <taxon>Eukaryota</taxon>
        <taxon>Fungi</taxon>
        <taxon>Dikarya</taxon>
        <taxon>Basidiomycota</taxon>
        <taxon>Agaricomycotina</taxon>
        <taxon>Agaricomycetes</taxon>
        <taxon>Cantharellales</taxon>
        <taxon>Ceratobasidiaceae</taxon>
        <taxon>Rhizoctonia</taxon>
    </lineage>
</organism>
<dbReference type="InterPro" id="IPR009071">
    <property type="entry name" value="HMG_box_dom"/>
</dbReference>
<dbReference type="GO" id="GO:0003677">
    <property type="term" value="F:DNA binding"/>
    <property type="evidence" value="ECO:0007669"/>
    <property type="project" value="UniProtKB-UniRule"/>
</dbReference>
<dbReference type="Gene3D" id="1.10.30.10">
    <property type="entry name" value="High mobility group box domain"/>
    <property type="match status" value="1"/>
</dbReference>
<dbReference type="PROSITE" id="PS50118">
    <property type="entry name" value="HMG_BOX_2"/>
    <property type="match status" value="1"/>
</dbReference>
<dbReference type="PANTHER" id="PTHR48112:SF22">
    <property type="entry name" value="MITOCHONDRIAL TRANSCRIPTION FACTOR A, ISOFORM B"/>
    <property type="match status" value="1"/>
</dbReference>
<feature type="compositionally biased region" description="Polar residues" evidence="3">
    <location>
        <begin position="77"/>
        <end position="90"/>
    </location>
</feature>
<protein>
    <recommendedName>
        <fullName evidence="4">HMG box domain-containing protein</fullName>
    </recommendedName>
</protein>
<dbReference type="SMART" id="SM00398">
    <property type="entry name" value="HMG"/>
    <property type="match status" value="1"/>
</dbReference>
<accession>A0A8H3H5E0</accession>
<keyword evidence="2" id="KW-0539">Nucleus</keyword>
<dbReference type="SUPFAM" id="SSF47095">
    <property type="entry name" value="HMG-box"/>
    <property type="match status" value="1"/>
</dbReference>
<dbReference type="EMBL" id="CAJMWT010004837">
    <property type="protein sequence ID" value="CAE6497145.1"/>
    <property type="molecule type" value="Genomic_DNA"/>
</dbReference>
<dbReference type="AlphaFoldDB" id="A0A8H3H5E0"/>
<evidence type="ECO:0000256" key="3">
    <source>
        <dbReference type="SAM" id="MobiDB-lite"/>
    </source>
</evidence>
<proteinExistence type="predicted"/>
<feature type="domain" description="HMG box" evidence="4">
    <location>
        <begin position="139"/>
        <end position="207"/>
    </location>
</feature>
<dbReference type="GO" id="GO:0005634">
    <property type="term" value="C:nucleus"/>
    <property type="evidence" value="ECO:0007669"/>
    <property type="project" value="UniProtKB-UniRule"/>
</dbReference>
<name>A0A8H3H5E0_9AGAM</name>
<dbReference type="Pfam" id="PF00505">
    <property type="entry name" value="HMG_box"/>
    <property type="match status" value="1"/>
</dbReference>
<feature type="DNA-binding region" description="HMG box" evidence="2">
    <location>
        <begin position="139"/>
        <end position="207"/>
    </location>
</feature>
<evidence type="ECO:0000313" key="6">
    <source>
        <dbReference type="Proteomes" id="UP000663843"/>
    </source>
</evidence>
<dbReference type="CDD" id="cd00084">
    <property type="entry name" value="HMG-box_SF"/>
    <property type="match status" value="1"/>
</dbReference>
<keyword evidence="1 2" id="KW-0238">DNA-binding</keyword>
<evidence type="ECO:0000259" key="4">
    <source>
        <dbReference type="PROSITE" id="PS50118"/>
    </source>
</evidence>
<feature type="compositionally biased region" description="Acidic residues" evidence="3">
    <location>
        <begin position="242"/>
        <end position="251"/>
    </location>
</feature>
<comment type="caution">
    <text evidence="5">The sequence shown here is derived from an EMBL/GenBank/DDBJ whole genome shotgun (WGS) entry which is preliminary data.</text>
</comment>
<evidence type="ECO:0000256" key="1">
    <source>
        <dbReference type="ARBA" id="ARBA00023125"/>
    </source>
</evidence>
<reference evidence="5" key="1">
    <citation type="submission" date="2021-01" db="EMBL/GenBank/DDBJ databases">
        <authorList>
            <person name="Kaushik A."/>
        </authorList>
    </citation>
    <scope>NUCLEOTIDE SEQUENCE</scope>
    <source>
        <strain evidence="5">AG2-2IIIB</strain>
    </source>
</reference>
<dbReference type="InterPro" id="IPR036910">
    <property type="entry name" value="HMG_box_dom_sf"/>
</dbReference>
<dbReference type="GO" id="GO:0006357">
    <property type="term" value="P:regulation of transcription by RNA polymerase II"/>
    <property type="evidence" value="ECO:0007669"/>
    <property type="project" value="TreeGrafter"/>
</dbReference>
<feature type="region of interest" description="Disordered" evidence="3">
    <location>
        <begin position="210"/>
        <end position="251"/>
    </location>
</feature>
<feature type="region of interest" description="Disordered" evidence="3">
    <location>
        <begin position="57"/>
        <end position="147"/>
    </location>
</feature>
<feature type="compositionally biased region" description="Basic and acidic residues" evidence="3">
    <location>
        <begin position="91"/>
        <end position="103"/>
    </location>
</feature>
<feature type="compositionally biased region" description="Polar residues" evidence="3">
    <location>
        <begin position="104"/>
        <end position="113"/>
    </location>
</feature>
<dbReference type="PANTHER" id="PTHR48112">
    <property type="entry name" value="HIGH MOBILITY GROUP PROTEIN DSP1"/>
    <property type="match status" value="1"/>
</dbReference>
<evidence type="ECO:0000313" key="5">
    <source>
        <dbReference type="EMBL" id="CAE6497145.1"/>
    </source>
</evidence>
<evidence type="ECO:0000256" key="2">
    <source>
        <dbReference type="PROSITE-ProRule" id="PRU00267"/>
    </source>
</evidence>
<sequence>MSIPSSLFDLSRITNGNMHLDECDRSCIEDATRLASQHGSSTLLWAFMIRLSNEKDPNAALPSTQPLCDASPPSKRVSPSSQHATRQPTPTERDEYGNNDTREQSLSSTENDITPSEPTPTPIRPPKKTKPKLKDPNQPRQPPPAYIRYQNDVREYVIGQFPGITQRESVQEMARMWKALPEEEREAYKMYAKAQRDLWMEEVKVYRQSAAAATRIRPLETSTESDWPSKRPREGPSPYEPTTEEDIIDID</sequence>